<evidence type="ECO:0000313" key="3">
    <source>
        <dbReference type="Proteomes" id="UP000198749"/>
    </source>
</evidence>
<keyword evidence="3" id="KW-1185">Reference proteome</keyword>
<proteinExistence type="predicted"/>
<feature type="signal peptide" evidence="1">
    <location>
        <begin position="1"/>
        <end position="25"/>
    </location>
</feature>
<feature type="chain" id="PRO_5011709376" evidence="1">
    <location>
        <begin position="26"/>
        <end position="168"/>
    </location>
</feature>
<dbReference type="EMBL" id="FOGB01000015">
    <property type="protein sequence ID" value="SER04318.1"/>
    <property type="molecule type" value="Genomic_DNA"/>
</dbReference>
<protein>
    <submittedName>
        <fullName evidence="2">Uncharacterized protein</fullName>
    </submittedName>
</protein>
<reference evidence="3" key="1">
    <citation type="submission" date="2016-10" db="EMBL/GenBank/DDBJ databases">
        <authorList>
            <person name="Varghese N."/>
            <person name="Submissions S."/>
        </authorList>
    </citation>
    <scope>NUCLEOTIDE SEQUENCE [LARGE SCALE GENOMIC DNA]</scope>
    <source>
        <strain evidence="3">DSM 18887</strain>
    </source>
</reference>
<sequence>MVISVVSFRSRLAILPLLLVLFALSGCSDEQQGDTPTIIYEQLEPSNQQAFIQQMVTRYLMLSDRLQQQYLAYKAANDADGFILFRNNEWTPEYIEYKTHYDQVFYEQKAYIYRHQLDGLFDLFFGLHKLSVHLKHSLLEKDWKLEQQVLQKLTADQAAINRYLLVTP</sequence>
<dbReference type="STRING" id="355243.SAMN03080615_03700"/>
<dbReference type="Proteomes" id="UP000198749">
    <property type="component" value="Unassembled WGS sequence"/>
</dbReference>
<keyword evidence="1" id="KW-0732">Signal</keyword>
<accession>A0A1H9KZ22</accession>
<evidence type="ECO:0000256" key="1">
    <source>
        <dbReference type="SAM" id="SignalP"/>
    </source>
</evidence>
<dbReference type="OrthoDB" id="6121230at2"/>
<evidence type="ECO:0000313" key="2">
    <source>
        <dbReference type="EMBL" id="SER04318.1"/>
    </source>
</evidence>
<dbReference type="AlphaFoldDB" id="A0A1H9KZ22"/>
<name>A0A1H9KZ22_9GAMM</name>
<dbReference type="RefSeq" id="WP_139203219.1">
    <property type="nucleotide sequence ID" value="NZ_AP025284.1"/>
</dbReference>
<gene>
    <name evidence="2" type="ORF">SAMN03080615_03700</name>
</gene>
<organism evidence="2 3">
    <name type="scientific">Amphritea atlantica</name>
    <dbReference type="NCBI Taxonomy" id="355243"/>
    <lineage>
        <taxon>Bacteria</taxon>
        <taxon>Pseudomonadati</taxon>
        <taxon>Pseudomonadota</taxon>
        <taxon>Gammaproteobacteria</taxon>
        <taxon>Oceanospirillales</taxon>
        <taxon>Oceanospirillaceae</taxon>
        <taxon>Amphritea</taxon>
    </lineage>
</organism>